<evidence type="ECO:0000259" key="2">
    <source>
        <dbReference type="Pfam" id="PF05232"/>
    </source>
</evidence>
<keyword evidence="4" id="KW-1185">Reference proteome</keyword>
<feature type="domain" description="Chlorhexidine efflux transporter" evidence="2">
    <location>
        <begin position="72"/>
        <end position="134"/>
    </location>
</feature>
<keyword evidence="1" id="KW-0812">Transmembrane</keyword>
<evidence type="ECO:0000313" key="3">
    <source>
        <dbReference type="EMBL" id="PSW24257.1"/>
    </source>
</evidence>
<name>A0A0J8VCV6_9GAMM</name>
<protein>
    <submittedName>
        <fullName evidence="3">Transporter</fullName>
    </submittedName>
</protein>
<dbReference type="NCBIfam" id="NF033664">
    <property type="entry name" value="PACE_transport"/>
    <property type="match status" value="1"/>
</dbReference>
<dbReference type="EMBL" id="PYLZ01000006">
    <property type="protein sequence ID" value="PSW24257.1"/>
    <property type="molecule type" value="Genomic_DNA"/>
</dbReference>
<gene>
    <name evidence="3" type="ORF">C9I94_13080</name>
</gene>
<sequence>MRTTLDRIRHTIGFEVIALLLITFVVSHLVGLDPTRMGAMGLGFSIIATGWNYAYNLMFDKAMLKRFGTVVKTTKIRIIHAMIFELCLLVITLPIMAWWLNMSLVDALILDLGMVVFFLFYAYGYNLAYDKLFPIHQSAVTETSSDAQQCTNC</sequence>
<proteinExistence type="predicted"/>
<dbReference type="InterPro" id="IPR007896">
    <property type="entry name" value="BTP_bacteria"/>
</dbReference>
<feature type="transmembrane region" description="Helical" evidence="1">
    <location>
        <begin position="107"/>
        <end position="128"/>
    </location>
</feature>
<feature type="transmembrane region" description="Helical" evidence="1">
    <location>
        <begin position="12"/>
        <end position="31"/>
    </location>
</feature>
<feature type="domain" description="Chlorhexidine efflux transporter" evidence="2">
    <location>
        <begin position="2"/>
        <end position="63"/>
    </location>
</feature>
<dbReference type="Proteomes" id="UP000240481">
    <property type="component" value="Unassembled WGS sequence"/>
</dbReference>
<comment type="caution">
    <text evidence="3">The sequence shown here is derived from an EMBL/GenBank/DDBJ whole genome shotgun (WGS) entry which is preliminary data.</text>
</comment>
<reference evidence="3 4" key="1">
    <citation type="submission" date="2018-01" db="EMBL/GenBank/DDBJ databases">
        <title>Whole genome sequencing of Histamine producing bacteria.</title>
        <authorList>
            <person name="Butler K."/>
        </authorList>
    </citation>
    <scope>NUCLEOTIDE SEQUENCE [LARGE SCALE GENOMIC DNA]</scope>
    <source>
        <strain evidence="3 4">DSM 24669</strain>
    </source>
</reference>
<dbReference type="AlphaFoldDB" id="A0A0J8VCV6"/>
<dbReference type="InterPro" id="IPR058208">
    <property type="entry name" value="PACE"/>
</dbReference>
<evidence type="ECO:0000313" key="4">
    <source>
        <dbReference type="Proteomes" id="UP000240481"/>
    </source>
</evidence>
<dbReference type="Pfam" id="PF05232">
    <property type="entry name" value="BTP"/>
    <property type="match status" value="2"/>
</dbReference>
<keyword evidence="1" id="KW-1133">Transmembrane helix</keyword>
<feature type="transmembrane region" description="Helical" evidence="1">
    <location>
        <begin position="37"/>
        <end position="57"/>
    </location>
</feature>
<evidence type="ECO:0000256" key="1">
    <source>
        <dbReference type="SAM" id="Phobius"/>
    </source>
</evidence>
<keyword evidence="1" id="KW-0472">Membrane</keyword>
<feature type="transmembrane region" description="Helical" evidence="1">
    <location>
        <begin position="78"/>
        <end position="101"/>
    </location>
</feature>
<organism evidence="3 4">
    <name type="scientific">Photobacterium swingsii</name>
    <dbReference type="NCBI Taxonomy" id="680026"/>
    <lineage>
        <taxon>Bacteria</taxon>
        <taxon>Pseudomonadati</taxon>
        <taxon>Pseudomonadota</taxon>
        <taxon>Gammaproteobacteria</taxon>
        <taxon>Vibrionales</taxon>
        <taxon>Vibrionaceae</taxon>
        <taxon>Photobacterium</taxon>
    </lineage>
</organism>
<dbReference type="OrthoDB" id="1631120at2"/>
<dbReference type="RefSeq" id="WP_048897986.1">
    <property type="nucleotide sequence ID" value="NZ_AP024852.1"/>
</dbReference>
<accession>A0A0J8VCV6</accession>